<feature type="transmembrane region" description="Helical" evidence="7">
    <location>
        <begin position="81"/>
        <end position="104"/>
    </location>
</feature>
<protein>
    <submittedName>
        <fullName evidence="9">Fucose 4-O-acetylase</fullName>
    </submittedName>
</protein>
<feature type="transmembrane region" description="Helical" evidence="7">
    <location>
        <begin position="50"/>
        <end position="69"/>
    </location>
</feature>
<evidence type="ECO:0000256" key="1">
    <source>
        <dbReference type="ARBA" id="ARBA00004651"/>
    </source>
</evidence>
<gene>
    <name evidence="9" type="ORF">C942_00167</name>
</gene>
<dbReference type="GO" id="GO:0009246">
    <property type="term" value="P:enterobacterial common antigen biosynthetic process"/>
    <property type="evidence" value="ECO:0007669"/>
    <property type="project" value="TreeGrafter"/>
</dbReference>
<keyword evidence="10" id="KW-1185">Reference proteome</keyword>
<evidence type="ECO:0000256" key="5">
    <source>
        <dbReference type="ARBA" id="ARBA00022989"/>
    </source>
</evidence>
<feature type="transmembrane region" description="Helical" evidence="7">
    <location>
        <begin position="187"/>
        <end position="206"/>
    </location>
</feature>
<proteinExistence type="inferred from homology"/>
<evidence type="ECO:0000313" key="9">
    <source>
        <dbReference type="EMBL" id="ELR67859.1"/>
    </source>
</evidence>
<evidence type="ECO:0000256" key="3">
    <source>
        <dbReference type="ARBA" id="ARBA00022475"/>
    </source>
</evidence>
<keyword evidence="4 7" id="KW-0812">Transmembrane</keyword>
<feature type="transmembrane region" description="Helical" evidence="7">
    <location>
        <begin position="248"/>
        <end position="264"/>
    </location>
</feature>
<evidence type="ECO:0000259" key="8">
    <source>
        <dbReference type="Pfam" id="PF01757"/>
    </source>
</evidence>
<dbReference type="AlphaFoldDB" id="L8JK38"/>
<dbReference type="RefSeq" id="WP_007461369.1">
    <property type="nucleotide sequence ID" value="NZ_AMZO01000001.1"/>
</dbReference>
<dbReference type="PANTHER" id="PTHR40074">
    <property type="entry name" value="O-ACETYLTRANSFERASE WECH"/>
    <property type="match status" value="1"/>
</dbReference>
<evidence type="ECO:0000256" key="6">
    <source>
        <dbReference type="ARBA" id="ARBA00023136"/>
    </source>
</evidence>
<comment type="subcellular location">
    <subcellularLocation>
        <location evidence="1">Cell membrane</location>
        <topology evidence="1">Multi-pass membrane protein</topology>
    </subcellularLocation>
</comment>
<reference evidence="9 10" key="1">
    <citation type="submission" date="2012-12" db="EMBL/GenBank/DDBJ databases">
        <title>Genome Assembly of Photobacterium sp. AK15.</title>
        <authorList>
            <person name="Khatri I."/>
            <person name="Vaidya B."/>
            <person name="Srinivas T.N.R."/>
            <person name="Subramanian S."/>
            <person name="Pinnaka A."/>
        </authorList>
    </citation>
    <scope>NUCLEOTIDE SEQUENCE [LARGE SCALE GENOMIC DNA]</scope>
    <source>
        <strain evidence="9 10">AK15</strain>
    </source>
</reference>
<sequence length="340" mass="38487">MKNSRITSLDLGRFLAIIAVIIIHCAPLQVEPLIGDQPWLGMLLNQLSRFAVPLFFIISGYFLMPKLVGEPVETLKKYSAPLLKIWLAWSVIYLVIPFNLGTVVEESYLAERMGYWDYLLSAPLNTLFEGGIVHLWFIPGLICGTAINAMLCHYKQAHIALPLAVILYVYGLMAGSYHPVFGLEAPIFTRNGPFFSTLMIAIGFEVRFRNISVSTAKAAYMLLAGMLFHLYEAYYLVSYDMFFVEHDFLVGTPLWTTGIFFLLLNKPQLGNTPRLTRLSKDILGIYLCHLMIFIYLANIFTILELEGILIDIISVPLTFIISLLLTRLLSKTPLKHVLLR</sequence>
<name>L8JK38_9GAMM</name>
<dbReference type="PANTHER" id="PTHR40074:SF2">
    <property type="entry name" value="O-ACETYLTRANSFERASE WECH"/>
    <property type="match status" value="1"/>
</dbReference>
<comment type="similarity">
    <text evidence="2">Belongs to the acyltransferase 3 family.</text>
</comment>
<dbReference type="PATRIC" id="fig|1056511.3.peg.171"/>
<dbReference type="GO" id="GO:0016413">
    <property type="term" value="F:O-acetyltransferase activity"/>
    <property type="evidence" value="ECO:0007669"/>
    <property type="project" value="TreeGrafter"/>
</dbReference>
<keyword evidence="6 7" id="KW-0472">Membrane</keyword>
<keyword evidence="5 7" id="KW-1133">Transmembrane helix</keyword>
<accession>L8JK38</accession>
<feature type="transmembrane region" description="Helical" evidence="7">
    <location>
        <begin position="308"/>
        <end position="330"/>
    </location>
</feature>
<evidence type="ECO:0000256" key="7">
    <source>
        <dbReference type="SAM" id="Phobius"/>
    </source>
</evidence>
<dbReference type="GO" id="GO:0005886">
    <property type="term" value="C:plasma membrane"/>
    <property type="evidence" value="ECO:0007669"/>
    <property type="project" value="UniProtKB-SubCell"/>
</dbReference>
<dbReference type="InterPro" id="IPR002656">
    <property type="entry name" value="Acyl_transf_3_dom"/>
</dbReference>
<comment type="caution">
    <text evidence="9">The sequence shown here is derived from an EMBL/GenBank/DDBJ whole genome shotgun (WGS) entry which is preliminary data.</text>
</comment>
<feature type="transmembrane region" description="Helical" evidence="7">
    <location>
        <begin position="12"/>
        <end position="30"/>
    </location>
</feature>
<dbReference type="EMBL" id="AMZO01000001">
    <property type="protein sequence ID" value="ELR67859.1"/>
    <property type="molecule type" value="Genomic_DNA"/>
</dbReference>
<feature type="transmembrane region" description="Helical" evidence="7">
    <location>
        <begin position="159"/>
        <end position="181"/>
    </location>
</feature>
<keyword evidence="3" id="KW-1003">Cell membrane</keyword>
<organism evidence="9 10">
    <name type="scientific">Photobacterium marinum</name>
    <dbReference type="NCBI Taxonomy" id="1056511"/>
    <lineage>
        <taxon>Bacteria</taxon>
        <taxon>Pseudomonadati</taxon>
        <taxon>Pseudomonadota</taxon>
        <taxon>Gammaproteobacteria</taxon>
        <taxon>Vibrionales</taxon>
        <taxon>Vibrionaceae</taxon>
        <taxon>Photobacterium</taxon>
    </lineage>
</organism>
<evidence type="ECO:0000256" key="2">
    <source>
        <dbReference type="ARBA" id="ARBA00007400"/>
    </source>
</evidence>
<dbReference type="Pfam" id="PF01757">
    <property type="entry name" value="Acyl_transf_3"/>
    <property type="match status" value="1"/>
</dbReference>
<feature type="transmembrane region" description="Helical" evidence="7">
    <location>
        <begin position="218"/>
        <end position="236"/>
    </location>
</feature>
<evidence type="ECO:0000256" key="4">
    <source>
        <dbReference type="ARBA" id="ARBA00022692"/>
    </source>
</evidence>
<feature type="domain" description="Acyltransferase 3" evidence="8">
    <location>
        <begin position="7"/>
        <end position="327"/>
    </location>
</feature>
<evidence type="ECO:0000313" key="10">
    <source>
        <dbReference type="Proteomes" id="UP000011134"/>
    </source>
</evidence>
<dbReference type="Proteomes" id="UP000011134">
    <property type="component" value="Unassembled WGS sequence"/>
</dbReference>
<feature type="transmembrane region" description="Helical" evidence="7">
    <location>
        <begin position="284"/>
        <end position="302"/>
    </location>
</feature>
<feature type="transmembrane region" description="Helical" evidence="7">
    <location>
        <begin position="124"/>
        <end position="147"/>
    </location>
</feature>